<dbReference type="EMBL" id="WHUW01000166">
    <property type="protein sequence ID" value="KAF8419972.1"/>
    <property type="molecule type" value="Genomic_DNA"/>
</dbReference>
<gene>
    <name evidence="1" type="ORF">L210DRAFT_3576020</name>
</gene>
<keyword evidence="2" id="KW-1185">Reference proteome</keyword>
<protein>
    <submittedName>
        <fullName evidence="1">Uncharacterized protein</fullName>
    </submittedName>
</protein>
<reference evidence="1" key="1">
    <citation type="submission" date="2019-10" db="EMBL/GenBank/DDBJ databases">
        <authorList>
            <consortium name="DOE Joint Genome Institute"/>
            <person name="Kuo A."/>
            <person name="Miyauchi S."/>
            <person name="Kiss E."/>
            <person name="Drula E."/>
            <person name="Kohler A."/>
            <person name="Sanchez-Garcia M."/>
            <person name="Andreopoulos B."/>
            <person name="Barry K.W."/>
            <person name="Bonito G."/>
            <person name="Buee M."/>
            <person name="Carver A."/>
            <person name="Chen C."/>
            <person name="Cichocki N."/>
            <person name="Clum A."/>
            <person name="Culley D."/>
            <person name="Crous P.W."/>
            <person name="Fauchery L."/>
            <person name="Girlanda M."/>
            <person name="Hayes R."/>
            <person name="Keri Z."/>
            <person name="LaButti K."/>
            <person name="Lipzen A."/>
            <person name="Lombard V."/>
            <person name="Magnuson J."/>
            <person name="Maillard F."/>
            <person name="Morin E."/>
            <person name="Murat C."/>
            <person name="Nolan M."/>
            <person name="Ohm R."/>
            <person name="Pangilinan J."/>
            <person name="Pereira M."/>
            <person name="Perotto S."/>
            <person name="Peter M."/>
            <person name="Riley R."/>
            <person name="Sitrit Y."/>
            <person name="Stielow B."/>
            <person name="Szollosi G."/>
            <person name="Zifcakova L."/>
            <person name="Stursova M."/>
            <person name="Spatafora J.W."/>
            <person name="Tedersoo L."/>
            <person name="Vaario L.-M."/>
            <person name="Yamada A."/>
            <person name="Yan M."/>
            <person name="Wang P."/>
            <person name="Xu J."/>
            <person name="Bruns T."/>
            <person name="Baldrian P."/>
            <person name="Vilgalys R."/>
            <person name="Henrissat B."/>
            <person name="Grigoriev I.V."/>
            <person name="Hibbett D."/>
            <person name="Nagy L.G."/>
            <person name="Martin F.M."/>
        </authorList>
    </citation>
    <scope>NUCLEOTIDE SEQUENCE</scope>
    <source>
        <strain evidence="1">BED1</strain>
    </source>
</reference>
<organism evidence="1 2">
    <name type="scientific">Boletus edulis BED1</name>
    <dbReference type="NCBI Taxonomy" id="1328754"/>
    <lineage>
        <taxon>Eukaryota</taxon>
        <taxon>Fungi</taxon>
        <taxon>Dikarya</taxon>
        <taxon>Basidiomycota</taxon>
        <taxon>Agaricomycotina</taxon>
        <taxon>Agaricomycetes</taxon>
        <taxon>Agaricomycetidae</taxon>
        <taxon>Boletales</taxon>
        <taxon>Boletineae</taxon>
        <taxon>Boletaceae</taxon>
        <taxon>Boletoideae</taxon>
        <taxon>Boletus</taxon>
    </lineage>
</organism>
<dbReference type="Proteomes" id="UP001194468">
    <property type="component" value="Unassembled WGS sequence"/>
</dbReference>
<sequence>MSASFHSPPLADRSDYLDLGHVHSSRLFHRLEIEAPTILEANFETEPETFYELFGDDTRFLGQ</sequence>
<comment type="caution">
    <text evidence="1">The sequence shown here is derived from an EMBL/GenBank/DDBJ whole genome shotgun (WGS) entry which is preliminary data.</text>
</comment>
<dbReference type="AlphaFoldDB" id="A0AAD4BCT3"/>
<reference evidence="1" key="2">
    <citation type="journal article" date="2020" name="Nat. Commun.">
        <title>Large-scale genome sequencing of mycorrhizal fungi provides insights into the early evolution of symbiotic traits.</title>
        <authorList>
            <person name="Miyauchi S."/>
            <person name="Kiss E."/>
            <person name="Kuo A."/>
            <person name="Drula E."/>
            <person name="Kohler A."/>
            <person name="Sanchez-Garcia M."/>
            <person name="Morin E."/>
            <person name="Andreopoulos B."/>
            <person name="Barry K.W."/>
            <person name="Bonito G."/>
            <person name="Buee M."/>
            <person name="Carver A."/>
            <person name="Chen C."/>
            <person name="Cichocki N."/>
            <person name="Clum A."/>
            <person name="Culley D."/>
            <person name="Crous P.W."/>
            <person name="Fauchery L."/>
            <person name="Girlanda M."/>
            <person name="Hayes R.D."/>
            <person name="Keri Z."/>
            <person name="LaButti K."/>
            <person name="Lipzen A."/>
            <person name="Lombard V."/>
            <person name="Magnuson J."/>
            <person name="Maillard F."/>
            <person name="Murat C."/>
            <person name="Nolan M."/>
            <person name="Ohm R.A."/>
            <person name="Pangilinan J."/>
            <person name="Pereira M.F."/>
            <person name="Perotto S."/>
            <person name="Peter M."/>
            <person name="Pfister S."/>
            <person name="Riley R."/>
            <person name="Sitrit Y."/>
            <person name="Stielow J.B."/>
            <person name="Szollosi G."/>
            <person name="Zifcakova L."/>
            <person name="Stursova M."/>
            <person name="Spatafora J.W."/>
            <person name="Tedersoo L."/>
            <person name="Vaario L.M."/>
            <person name="Yamada A."/>
            <person name="Yan M."/>
            <person name="Wang P."/>
            <person name="Xu J."/>
            <person name="Bruns T."/>
            <person name="Baldrian P."/>
            <person name="Vilgalys R."/>
            <person name="Dunand C."/>
            <person name="Henrissat B."/>
            <person name="Grigoriev I.V."/>
            <person name="Hibbett D."/>
            <person name="Nagy L.G."/>
            <person name="Martin F.M."/>
        </authorList>
    </citation>
    <scope>NUCLEOTIDE SEQUENCE</scope>
    <source>
        <strain evidence="1">BED1</strain>
    </source>
</reference>
<evidence type="ECO:0000313" key="1">
    <source>
        <dbReference type="EMBL" id="KAF8419972.1"/>
    </source>
</evidence>
<accession>A0AAD4BCT3</accession>
<proteinExistence type="predicted"/>
<evidence type="ECO:0000313" key="2">
    <source>
        <dbReference type="Proteomes" id="UP001194468"/>
    </source>
</evidence>
<name>A0AAD4BCT3_BOLED</name>